<feature type="binding site" evidence="13">
    <location>
        <position position="150"/>
    </location>
    <ligand>
        <name>Mg(2+)</name>
        <dbReference type="ChEBI" id="CHEBI:18420"/>
        <label>1</label>
    </ligand>
</feature>
<dbReference type="GO" id="GO:0019693">
    <property type="term" value="P:ribose phosphate metabolic process"/>
    <property type="evidence" value="ECO:0007669"/>
    <property type="project" value="TreeGrafter"/>
</dbReference>
<feature type="binding site" evidence="13">
    <location>
        <position position="170"/>
    </location>
    <ligand>
        <name>Mg(2+)</name>
        <dbReference type="ChEBI" id="CHEBI:18420"/>
        <label>1</label>
    </ligand>
</feature>
<dbReference type="STRING" id="1220495.SAMN05216288_3399"/>
<comment type="function">
    <text evidence="8">Acts on ADP-mannose and ADP-glucose as well as ADP-ribose. Prevents glycogen biosynthesis. The reaction catalyzed by this enzyme is a limiting step of the gluconeogenic process.</text>
</comment>
<dbReference type="CDD" id="cd24155">
    <property type="entry name" value="NUDIX_ADPRase"/>
    <property type="match status" value="1"/>
</dbReference>
<dbReference type="InterPro" id="IPR015797">
    <property type="entry name" value="NUDIX_hydrolase-like_dom_sf"/>
</dbReference>
<evidence type="ECO:0000256" key="13">
    <source>
        <dbReference type="PIRSR" id="PIRSR604385-2"/>
    </source>
</evidence>
<dbReference type="EMBL" id="FRBQ01000004">
    <property type="protein sequence ID" value="SHM30684.1"/>
    <property type="molecule type" value="Genomic_DNA"/>
</dbReference>
<dbReference type="Gene3D" id="3.90.79.10">
    <property type="entry name" value="Nucleoside Triphosphate Pyrophosphohydrolase"/>
    <property type="match status" value="1"/>
</dbReference>
<feature type="domain" description="Nudix hydrolase" evidence="15">
    <location>
        <begin position="109"/>
        <end position="247"/>
    </location>
</feature>
<dbReference type="InterPro" id="IPR020084">
    <property type="entry name" value="NUDIX_hydrolase_CS"/>
</dbReference>
<comment type="cofactor">
    <cofactor evidence="1 13">
        <name>Mg(2+)</name>
        <dbReference type="ChEBI" id="CHEBI:18420"/>
    </cofactor>
</comment>
<reference evidence="17" key="1">
    <citation type="submission" date="2016-11" db="EMBL/GenBank/DDBJ databases">
        <authorList>
            <person name="Varghese N."/>
            <person name="Submissions S."/>
        </authorList>
    </citation>
    <scope>NUCLEOTIDE SEQUENCE [LARGE SCALE GENOMIC DNA]</scope>
    <source>
        <strain evidence="17">CECT 8089</strain>
    </source>
</reference>
<feature type="binding site" evidence="13">
    <location>
        <position position="218"/>
    </location>
    <ligand>
        <name>Mg(2+)</name>
        <dbReference type="ChEBI" id="CHEBI:18420"/>
        <label>1</label>
    </ligand>
</feature>
<dbReference type="InterPro" id="IPR000086">
    <property type="entry name" value="NUDIX_hydrolase_dom"/>
</dbReference>
<feature type="short sequence motif" description="Nudix box" evidence="14">
    <location>
        <begin position="151"/>
        <end position="173"/>
    </location>
</feature>
<evidence type="ECO:0000256" key="12">
    <source>
        <dbReference type="ARBA" id="ARBA00049546"/>
    </source>
</evidence>
<dbReference type="GO" id="GO:0006753">
    <property type="term" value="P:nucleoside phosphate metabolic process"/>
    <property type="evidence" value="ECO:0007669"/>
    <property type="project" value="TreeGrafter"/>
</dbReference>
<evidence type="ECO:0000313" key="17">
    <source>
        <dbReference type="Proteomes" id="UP000184305"/>
    </source>
</evidence>
<evidence type="ECO:0000313" key="16">
    <source>
        <dbReference type="EMBL" id="SHM30684.1"/>
    </source>
</evidence>
<dbReference type="GO" id="GO:0019144">
    <property type="term" value="F:ADP-sugar diphosphatase activity"/>
    <property type="evidence" value="ECO:0007669"/>
    <property type="project" value="TreeGrafter"/>
</dbReference>
<evidence type="ECO:0000256" key="2">
    <source>
        <dbReference type="ARBA" id="ARBA00007482"/>
    </source>
</evidence>
<evidence type="ECO:0000256" key="4">
    <source>
        <dbReference type="ARBA" id="ARBA00013297"/>
    </source>
</evidence>
<dbReference type="SUPFAM" id="SSF55811">
    <property type="entry name" value="Nudix"/>
    <property type="match status" value="1"/>
</dbReference>
<feature type="binding site" evidence="13">
    <location>
        <position position="166"/>
    </location>
    <ligand>
        <name>Mg(2+)</name>
        <dbReference type="ChEBI" id="CHEBI:18420"/>
        <label>1</label>
    </ligand>
</feature>
<protein>
    <recommendedName>
        <fullName evidence="4">ADP-ribose pyrophosphatase</fullName>
        <ecNumber evidence="3">3.6.1.13</ecNumber>
    </recommendedName>
    <alternativeName>
        <fullName evidence="9">ADP-ribose diphosphatase</fullName>
    </alternativeName>
    <alternativeName>
        <fullName evidence="11">ADP-ribose phosphohydrolase</fullName>
    </alternativeName>
    <alternativeName>
        <fullName evidence="10">Adenosine diphosphoribose pyrophosphatase</fullName>
    </alternativeName>
</protein>
<keyword evidence="6" id="KW-0378">Hydrolase</keyword>
<evidence type="ECO:0000259" key="15">
    <source>
        <dbReference type="PROSITE" id="PS51462"/>
    </source>
</evidence>
<evidence type="ECO:0000256" key="5">
    <source>
        <dbReference type="ARBA" id="ARBA00022723"/>
    </source>
</evidence>
<keyword evidence="17" id="KW-1185">Reference proteome</keyword>
<dbReference type="GO" id="GO:0005829">
    <property type="term" value="C:cytosol"/>
    <property type="evidence" value="ECO:0007669"/>
    <property type="project" value="TreeGrafter"/>
</dbReference>
<evidence type="ECO:0000256" key="7">
    <source>
        <dbReference type="ARBA" id="ARBA00022842"/>
    </source>
</evidence>
<evidence type="ECO:0000256" key="3">
    <source>
        <dbReference type="ARBA" id="ARBA00012453"/>
    </source>
</evidence>
<dbReference type="GO" id="GO:0047631">
    <property type="term" value="F:ADP-ribose diphosphatase activity"/>
    <property type="evidence" value="ECO:0007669"/>
    <property type="project" value="UniProtKB-EC"/>
</dbReference>
<dbReference type="PANTHER" id="PTHR11839">
    <property type="entry name" value="UDP/ADP-SUGAR PYROPHOSPHATASE"/>
    <property type="match status" value="1"/>
</dbReference>
<dbReference type="NCBIfam" id="TIGR00052">
    <property type="entry name" value="nudix-type nucleoside diphosphatase, YffH/AdpP family"/>
    <property type="match status" value="1"/>
</dbReference>
<dbReference type="Pfam" id="PF00293">
    <property type="entry name" value="NUDIX"/>
    <property type="match status" value="1"/>
</dbReference>
<evidence type="ECO:0000256" key="11">
    <source>
        <dbReference type="ARBA" id="ARBA00033056"/>
    </source>
</evidence>
<evidence type="ECO:0000256" key="9">
    <source>
        <dbReference type="ARBA" id="ARBA00030162"/>
    </source>
</evidence>
<dbReference type="PROSITE" id="PS51462">
    <property type="entry name" value="NUDIX"/>
    <property type="match status" value="1"/>
</dbReference>
<accession>A0A1M7HQC2</accession>
<proteinExistence type="inferred from homology"/>
<keyword evidence="5 13" id="KW-0479">Metal-binding</keyword>
<evidence type="ECO:0000256" key="1">
    <source>
        <dbReference type="ARBA" id="ARBA00001946"/>
    </source>
</evidence>
<dbReference type="PROSITE" id="PS00893">
    <property type="entry name" value="NUDIX_BOX"/>
    <property type="match status" value="1"/>
</dbReference>
<sequence>MQEKAIGRGRAFDCLTAGEFAIIRQSEQIGQAFDPSLAGEPQQPLGWLQYVGKTRDQQMTETFTPGPDAVEIIEREECFRGFYRLDRFHLRHRQFSGEMGPVLRRELFIRHDAVCVLPYDAVTDSVVLIEQFRVGAMHKATNPWLVELVAGLIDKNEEPDEVALREAEEEAGLTLTSLWPITRYFPSPGGSDEFVHLFLGRCSSAGVGGVHGLEEEGEDIRVQVWPFEDALQAVRDGKINNAASIIALQWLALNRAEVRGLWG</sequence>
<dbReference type="PANTHER" id="PTHR11839:SF5">
    <property type="entry name" value="ADP-RIBOSE PYROPHOSPHATASE"/>
    <property type="match status" value="1"/>
</dbReference>
<comment type="similarity">
    <text evidence="2">Belongs to the Nudix hydrolase family. NudF subfamily.</text>
</comment>
<dbReference type="AlphaFoldDB" id="A0A1M7HQC2"/>
<evidence type="ECO:0000256" key="8">
    <source>
        <dbReference type="ARBA" id="ARBA00025164"/>
    </source>
</evidence>
<organism evidence="16 17">
    <name type="scientific">Phytopseudomonas punonensis</name>
    <dbReference type="NCBI Taxonomy" id="1220495"/>
    <lineage>
        <taxon>Bacteria</taxon>
        <taxon>Pseudomonadati</taxon>
        <taxon>Pseudomonadota</taxon>
        <taxon>Gammaproteobacteria</taxon>
        <taxon>Pseudomonadales</taxon>
        <taxon>Pseudomonadaceae</taxon>
        <taxon>Phytopseudomonas</taxon>
    </lineage>
</organism>
<dbReference type="Proteomes" id="UP000184305">
    <property type="component" value="Unassembled WGS sequence"/>
</dbReference>
<name>A0A1M7HQC2_9GAMM</name>
<evidence type="ECO:0000256" key="6">
    <source>
        <dbReference type="ARBA" id="ARBA00022801"/>
    </source>
</evidence>
<dbReference type="InterPro" id="IPR004385">
    <property type="entry name" value="NDP_pyrophosphatase"/>
</dbReference>
<evidence type="ECO:0000256" key="10">
    <source>
        <dbReference type="ARBA" id="ARBA00030308"/>
    </source>
</evidence>
<dbReference type="EC" id="3.6.1.13" evidence="3"/>
<evidence type="ECO:0000256" key="14">
    <source>
        <dbReference type="PIRSR" id="PIRSR604385-3"/>
    </source>
</evidence>
<gene>
    <name evidence="16" type="ORF">SAMN05216288_3399</name>
</gene>
<keyword evidence="7 13" id="KW-0460">Magnesium</keyword>
<comment type="catalytic activity">
    <reaction evidence="12">
        <text>ADP-D-ribose + H2O = D-ribose 5-phosphate + AMP + 2 H(+)</text>
        <dbReference type="Rhea" id="RHEA:10412"/>
        <dbReference type="ChEBI" id="CHEBI:15377"/>
        <dbReference type="ChEBI" id="CHEBI:15378"/>
        <dbReference type="ChEBI" id="CHEBI:57967"/>
        <dbReference type="ChEBI" id="CHEBI:78346"/>
        <dbReference type="ChEBI" id="CHEBI:456215"/>
        <dbReference type="EC" id="3.6.1.13"/>
    </reaction>
</comment>
<dbReference type="GO" id="GO:0046872">
    <property type="term" value="F:metal ion binding"/>
    <property type="evidence" value="ECO:0007669"/>
    <property type="project" value="UniProtKB-KW"/>
</dbReference>